<evidence type="ECO:0000256" key="3">
    <source>
        <dbReference type="ARBA" id="ARBA00022692"/>
    </source>
</evidence>
<dbReference type="PRINTS" id="PR00176">
    <property type="entry name" value="NANEUSMPORT"/>
</dbReference>
<dbReference type="InterPro" id="IPR000175">
    <property type="entry name" value="Na/ntran_symport"/>
</dbReference>
<evidence type="ECO:0000256" key="1">
    <source>
        <dbReference type="ARBA" id="ARBA00004141"/>
    </source>
</evidence>
<dbReference type="PANTHER" id="PTHR42948:SF1">
    <property type="entry name" value="TRANSPORTER"/>
    <property type="match status" value="1"/>
</dbReference>
<keyword evidence="5 6" id="KW-0472">Membrane</keyword>
<accession>A0ABD5TVM8</accession>
<feature type="transmembrane region" description="Helical" evidence="6">
    <location>
        <begin position="43"/>
        <end position="65"/>
    </location>
</feature>
<dbReference type="Pfam" id="PF00209">
    <property type="entry name" value="SNF"/>
    <property type="match status" value="2"/>
</dbReference>
<gene>
    <name evidence="7" type="ORF">ACFQEV_06295</name>
</gene>
<dbReference type="PROSITE" id="PS50267">
    <property type="entry name" value="NA_NEUROTRAN_SYMP_3"/>
    <property type="match status" value="1"/>
</dbReference>
<keyword evidence="3 6" id="KW-0812">Transmembrane</keyword>
<feature type="transmembrane region" description="Helical" evidence="6">
    <location>
        <begin position="126"/>
        <end position="155"/>
    </location>
</feature>
<sequence>MSERETWATRAGFILAAVGSAVGLGNIWQFPFKTAQFGGASFLVVYLIAVFGIGLPAILAEFVIGRRAKLNAISAFGRLGHGKWRFVGALGLLTGFWILSYYSVVGGWVIRYIWGSLQGAYFSDPTAYFGAISTGVDAVALHAVFMFLVVVIVALGIKDGIEKATKVMVPSIIIIMLGLAAYGATLSGATAGYDYFLSPDFGALMANLGEIVPFAVGQAFFSLSLGMGAMITYASYINRDDSLVADGSTIVVLNTFVGVLAGFVVFPLLFAQGIDPNTSGPGAVFVSVAGAFANIPAGRIVGLVFFLVVLIAALSSAISLLEVVVSYVIDNHDVGRAPTAAAIGVSLFVLGLPSALDTAWLGWFDTLAYQLLLPVSVLLVLLFVGWVLGGEALSEVLKGTGLGNGFGLTWLWMVRVVVVIAVLGTLWLGIQTLFLGPEPAIVPPL</sequence>
<evidence type="ECO:0000313" key="7">
    <source>
        <dbReference type="EMBL" id="MFC6824606.1"/>
    </source>
</evidence>
<dbReference type="EMBL" id="JBHSXH010000009">
    <property type="protein sequence ID" value="MFC6824606.1"/>
    <property type="molecule type" value="Genomic_DNA"/>
</dbReference>
<feature type="transmembrane region" description="Helical" evidence="6">
    <location>
        <begin position="167"/>
        <end position="191"/>
    </location>
</feature>
<feature type="transmembrane region" description="Helical" evidence="6">
    <location>
        <begin position="12"/>
        <end position="31"/>
    </location>
</feature>
<organism evidence="7 8">
    <name type="scientific">Halopelagius fulvigenes</name>
    <dbReference type="NCBI Taxonomy" id="1198324"/>
    <lineage>
        <taxon>Archaea</taxon>
        <taxon>Methanobacteriati</taxon>
        <taxon>Methanobacteriota</taxon>
        <taxon>Stenosarchaea group</taxon>
        <taxon>Halobacteria</taxon>
        <taxon>Halobacteriales</taxon>
        <taxon>Haloferacaceae</taxon>
    </lineage>
</organism>
<feature type="transmembrane region" description="Helical" evidence="6">
    <location>
        <begin position="211"/>
        <end position="237"/>
    </location>
</feature>
<feature type="transmembrane region" description="Helical" evidence="6">
    <location>
        <begin position="409"/>
        <end position="430"/>
    </location>
</feature>
<evidence type="ECO:0000256" key="2">
    <source>
        <dbReference type="ARBA" id="ARBA00022448"/>
    </source>
</evidence>
<dbReference type="NCBIfam" id="NF037979">
    <property type="entry name" value="Na_transp"/>
    <property type="match status" value="1"/>
</dbReference>
<dbReference type="InterPro" id="IPR047218">
    <property type="entry name" value="YocR/YhdH-like"/>
</dbReference>
<keyword evidence="2" id="KW-0813">Transport</keyword>
<feature type="transmembrane region" description="Helical" evidence="6">
    <location>
        <begin position="280"/>
        <end position="297"/>
    </location>
</feature>
<feature type="transmembrane region" description="Helical" evidence="6">
    <location>
        <begin position="341"/>
        <end position="364"/>
    </location>
</feature>
<dbReference type="CDD" id="cd10336">
    <property type="entry name" value="SLC6sbd_Tyt1-Like"/>
    <property type="match status" value="1"/>
</dbReference>
<dbReference type="RefSeq" id="WP_379693753.1">
    <property type="nucleotide sequence ID" value="NZ_JBHSXH010000009.1"/>
</dbReference>
<comment type="subcellular location">
    <subcellularLocation>
        <location evidence="1">Membrane</location>
        <topology evidence="1">Multi-pass membrane protein</topology>
    </subcellularLocation>
</comment>
<keyword evidence="8" id="KW-1185">Reference proteome</keyword>
<comment type="caution">
    <text evidence="7">The sequence shown here is derived from an EMBL/GenBank/DDBJ whole genome shotgun (WGS) entry which is preliminary data.</text>
</comment>
<reference evidence="7 8" key="1">
    <citation type="journal article" date="2019" name="Int. J. Syst. Evol. Microbiol.">
        <title>The Global Catalogue of Microorganisms (GCM) 10K type strain sequencing project: providing services to taxonomists for standard genome sequencing and annotation.</title>
        <authorList>
            <consortium name="The Broad Institute Genomics Platform"/>
            <consortium name="The Broad Institute Genome Sequencing Center for Infectious Disease"/>
            <person name="Wu L."/>
            <person name="Ma J."/>
        </authorList>
    </citation>
    <scope>NUCLEOTIDE SEQUENCE [LARGE SCALE GENOMIC DNA]</scope>
    <source>
        <strain evidence="7 8">YIM 94188</strain>
    </source>
</reference>
<protein>
    <submittedName>
        <fullName evidence="7">Sodium-dependent transporter</fullName>
    </submittedName>
</protein>
<dbReference type="PANTHER" id="PTHR42948">
    <property type="entry name" value="TRANSPORTER"/>
    <property type="match status" value="1"/>
</dbReference>
<dbReference type="InterPro" id="IPR037272">
    <property type="entry name" value="SNS_sf"/>
</dbReference>
<proteinExistence type="predicted"/>
<dbReference type="AlphaFoldDB" id="A0ABD5TVM8"/>
<evidence type="ECO:0000256" key="5">
    <source>
        <dbReference type="ARBA" id="ARBA00023136"/>
    </source>
</evidence>
<feature type="transmembrane region" description="Helical" evidence="6">
    <location>
        <begin position="249"/>
        <end position="274"/>
    </location>
</feature>
<feature type="transmembrane region" description="Helical" evidence="6">
    <location>
        <begin position="86"/>
        <end position="114"/>
    </location>
</feature>
<dbReference type="Proteomes" id="UP001596408">
    <property type="component" value="Unassembled WGS sequence"/>
</dbReference>
<feature type="transmembrane region" description="Helical" evidence="6">
    <location>
        <begin position="371"/>
        <end position="389"/>
    </location>
</feature>
<evidence type="ECO:0000313" key="8">
    <source>
        <dbReference type="Proteomes" id="UP001596408"/>
    </source>
</evidence>
<keyword evidence="4 6" id="KW-1133">Transmembrane helix</keyword>
<dbReference type="GO" id="GO:0016020">
    <property type="term" value="C:membrane"/>
    <property type="evidence" value="ECO:0007669"/>
    <property type="project" value="UniProtKB-SubCell"/>
</dbReference>
<evidence type="ECO:0000256" key="4">
    <source>
        <dbReference type="ARBA" id="ARBA00022989"/>
    </source>
</evidence>
<evidence type="ECO:0000256" key="6">
    <source>
        <dbReference type="SAM" id="Phobius"/>
    </source>
</evidence>
<feature type="transmembrane region" description="Helical" evidence="6">
    <location>
        <begin position="304"/>
        <end position="329"/>
    </location>
</feature>
<name>A0ABD5TVM8_9EURY</name>
<dbReference type="SUPFAM" id="SSF161070">
    <property type="entry name" value="SNF-like"/>
    <property type="match status" value="1"/>
</dbReference>